<reference evidence="1" key="1">
    <citation type="journal article" date="2023" name="Mol. Biol. Evol.">
        <title>Third-Generation Sequencing Reveals the Adaptive Role of the Epigenome in Three Deep-Sea Polychaetes.</title>
        <authorList>
            <person name="Perez M."/>
            <person name="Aroh O."/>
            <person name="Sun Y."/>
            <person name="Lan Y."/>
            <person name="Juniper S.K."/>
            <person name="Young C.R."/>
            <person name="Angers B."/>
            <person name="Qian P.Y."/>
        </authorList>
    </citation>
    <scope>NUCLEOTIDE SEQUENCE</scope>
    <source>
        <strain evidence="1">R07B-5</strain>
    </source>
</reference>
<sequence>MLRSSHAGAGGLRPGTLVVAEDSKILVMEMTLSARYKTPRPIITGGVANKAVTVDEVYGFVYWSDAAYYKVRRSRLDGSNKATIYGKLSCVTDQMVWCNLLFKKNTQ</sequence>
<dbReference type="SMART" id="SM00135">
    <property type="entry name" value="LY"/>
    <property type="match status" value="1"/>
</dbReference>
<name>A0AAD9PAC9_RIDPI</name>
<accession>A0AAD9PAC9</accession>
<gene>
    <name evidence="1" type="ORF">NP493_60g05009</name>
</gene>
<evidence type="ECO:0000313" key="2">
    <source>
        <dbReference type="Proteomes" id="UP001209878"/>
    </source>
</evidence>
<evidence type="ECO:0000313" key="1">
    <source>
        <dbReference type="EMBL" id="KAK2191090.1"/>
    </source>
</evidence>
<dbReference type="InterPro" id="IPR000033">
    <property type="entry name" value="LDLR_classB_rpt"/>
</dbReference>
<dbReference type="AlphaFoldDB" id="A0AAD9PAC9"/>
<comment type="caution">
    <text evidence="1">The sequence shown here is derived from an EMBL/GenBank/DDBJ whole genome shotgun (WGS) entry which is preliminary data.</text>
</comment>
<organism evidence="1 2">
    <name type="scientific">Ridgeia piscesae</name>
    <name type="common">Tubeworm</name>
    <dbReference type="NCBI Taxonomy" id="27915"/>
    <lineage>
        <taxon>Eukaryota</taxon>
        <taxon>Metazoa</taxon>
        <taxon>Spiralia</taxon>
        <taxon>Lophotrochozoa</taxon>
        <taxon>Annelida</taxon>
        <taxon>Polychaeta</taxon>
        <taxon>Sedentaria</taxon>
        <taxon>Canalipalpata</taxon>
        <taxon>Sabellida</taxon>
        <taxon>Siboglinidae</taxon>
        <taxon>Ridgeia</taxon>
    </lineage>
</organism>
<dbReference type="Proteomes" id="UP001209878">
    <property type="component" value="Unassembled WGS sequence"/>
</dbReference>
<proteinExistence type="predicted"/>
<protein>
    <submittedName>
        <fullName evidence="1">Uncharacterized protein</fullName>
    </submittedName>
</protein>
<keyword evidence="2" id="KW-1185">Reference proteome</keyword>
<dbReference type="Gene3D" id="2.120.10.30">
    <property type="entry name" value="TolB, C-terminal domain"/>
    <property type="match status" value="1"/>
</dbReference>
<dbReference type="EMBL" id="JAODUO010000061">
    <property type="protein sequence ID" value="KAK2191090.1"/>
    <property type="molecule type" value="Genomic_DNA"/>
</dbReference>
<dbReference type="InterPro" id="IPR011042">
    <property type="entry name" value="6-blade_b-propeller_TolB-like"/>
</dbReference>